<reference evidence="1 2" key="1">
    <citation type="journal article" date="2022" name="New Phytol.">
        <title>Ecological generalism drives hyperdiversity of secondary metabolite gene clusters in xylarialean endophytes.</title>
        <authorList>
            <person name="Franco M.E.E."/>
            <person name="Wisecaver J.H."/>
            <person name="Arnold A.E."/>
            <person name="Ju Y.M."/>
            <person name="Slot J.C."/>
            <person name="Ahrendt S."/>
            <person name="Moore L.P."/>
            <person name="Eastman K.E."/>
            <person name="Scott K."/>
            <person name="Konkel Z."/>
            <person name="Mondo S.J."/>
            <person name="Kuo A."/>
            <person name="Hayes R.D."/>
            <person name="Haridas S."/>
            <person name="Andreopoulos B."/>
            <person name="Riley R."/>
            <person name="LaButti K."/>
            <person name="Pangilinan J."/>
            <person name="Lipzen A."/>
            <person name="Amirebrahimi M."/>
            <person name="Yan J."/>
            <person name="Adam C."/>
            <person name="Keymanesh K."/>
            <person name="Ng V."/>
            <person name="Louie K."/>
            <person name="Northen T."/>
            <person name="Drula E."/>
            <person name="Henrissat B."/>
            <person name="Hsieh H.M."/>
            <person name="Youens-Clark K."/>
            <person name="Lutzoni F."/>
            <person name="Miadlikowska J."/>
            <person name="Eastwood D.C."/>
            <person name="Hamelin R.C."/>
            <person name="Grigoriev I.V."/>
            <person name="U'Ren J.M."/>
        </authorList>
    </citation>
    <scope>NUCLEOTIDE SEQUENCE [LARGE SCALE GENOMIC DNA]</scope>
    <source>
        <strain evidence="1 2">CBS 119005</strain>
    </source>
</reference>
<gene>
    <name evidence="1" type="ORF">F4820DRAFT_406144</name>
</gene>
<name>A0ACB9ZDL1_9PEZI</name>
<dbReference type="EMBL" id="MU393429">
    <property type="protein sequence ID" value="KAI4869569.1"/>
    <property type="molecule type" value="Genomic_DNA"/>
</dbReference>
<keyword evidence="2" id="KW-1185">Reference proteome</keyword>
<evidence type="ECO:0000313" key="2">
    <source>
        <dbReference type="Proteomes" id="UP001497700"/>
    </source>
</evidence>
<accession>A0ACB9ZDL1</accession>
<comment type="caution">
    <text evidence="1">The sequence shown here is derived from an EMBL/GenBank/DDBJ whole genome shotgun (WGS) entry which is preliminary data.</text>
</comment>
<organism evidence="1 2">
    <name type="scientific">Hypoxylon rubiginosum</name>
    <dbReference type="NCBI Taxonomy" id="110542"/>
    <lineage>
        <taxon>Eukaryota</taxon>
        <taxon>Fungi</taxon>
        <taxon>Dikarya</taxon>
        <taxon>Ascomycota</taxon>
        <taxon>Pezizomycotina</taxon>
        <taxon>Sordariomycetes</taxon>
        <taxon>Xylariomycetidae</taxon>
        <taxon>Xylariales</taxon>
        <taxon>Hypoxylaceae</taxon>
        <taxon>Hypoxylon</taxon>
    </lineage>
</organism>
<sequence>MTTEHNHDSTNPTNGGDEAAQLENRRMLILYGSETGNSQDLAGNLERHAERLHFKTSAYEMNDVELNTLPRYPLTIFVISTTGQGEIPQNALKFWKSLLRKRLPPTCLRSVHFTTFGLGDSSYSKYNWAARKLHKRLEQLGATEFYPRGEADERHEDGIDGAFLPWAQSLRSHLLREYPLPEGLSPIPLDVQLPPKFTIELAGNMDAADQPMPDRDEQLVENSDDTGLNPTRNAASQEPMLDRTAALFSHADTPNPEFLDKTLQAERLSINSIAYNARLSENTANQYPGGIDILDRPNVLRDHPNKYSIDDSTSVKEVLPPPDILPIENSWTAVLRENRRITPSTHWQDVRHLVFDVLARQSPYREDEVDVFCYVPGDAMVIYPKNFPQDVQTLIDLMGWQEVADMPFEHHALQQGKLYSQPKNCFPLARSTLRQLLLHNYDITAIPKRLFFEDIAFYTDDPIHKERLQEFANPALSDEFYDYTSRPRRSILEVLQDFPSVKIPYQHVPSIFPVIRGREYSAASGGRLIKSDEPEAVRVELLVALVKYKTVLRKTRQGLCSRYLASLAPGTIINVGHKEYNSPNAGFSVRPLLAIGPGTGIAPIRAHLWDRRQDVRSGDAVLFFGGRNQDADFYFRDEWDRLGVKVFTAFSRDQKEKIYVQDRIREQAMLVCEYLQNGACVYICGSSGKMPEAVRTALYDAMVIGKLAPDRETAKRFLHATTPIWEEVW</sequence>
<evidence type="ECO:0000313" key="1">
    <source>
        <dbReference type="EMBL" id="KAI4869569.1"/>
    </source>
</evidence>
<dbReference type="Proteomes" id="UP001497700">
    <property type="component" value="Unassembled WGS sequence"/>
</dbReference>
<protein>
    <submittedName>
        <fullName evidence="1">Riboflavin synthase domain-like protein</fullName>
    </submittedName>
</protein>
<proteinExistence type="predicted"/>